<feature type="compositionally biased region" description="Basic and acidic residues" evidence="1">
    <location>
        <begin position="13"/>
        <end position="23"/>
    </location>
</feature>
<keyword evidence="3" id="KW-1185">Reference proteome</keyword>
<protein>
    <submittedName>
        <fullName evidence="2">Uncharacterized protein</fullName>
    </submittedName>
</protein>
<dbReference type="Proteomes" id="UP000316079">
    <property type="component" value="Unassembled WGS sequence"/>
</dbReference>
<dbReference type="AlphaFoldDB" id="A0A553QD78"/>
<name>A0A553QD78_9TELE</name>
<organism evidence="2 3">
    <name type="scientific">Danionella cerebrum</name>
    <dbReference type="NCBI Taxonomy" id="2873325"/>
    <lineage>
        <taxon>Eukaryota</taxon>
        <taxon>Metazoa</taxon>
        <taxon>Chordata</taxon>
        <taxon>Craniata</taxon>
        <taxon>Vertebrata</taxon>
        <taxon>Euteleostomi</taxon>
        <taxon>Actinopterygii</taxon>
        <taxon>Neopterygii</taxon>
        <taxon>Teleostei</taxon>
        <taxon>Ostariophysi</taxon>
        <taxon>Cypriniformes</taxon>
        <taxon>Danionidae</taxon>
        <taxon>Danioninae</taxon>
        <taxon>Danionella</taxon>
    </lineage>
</organism>
<evidence type="ECO:0000256" key="1">
    <source>
        <dbReference type="SAM" id="MobiDB-lite"/>
    </source>
</evidence>
<gene>
    <name evidence="2" type="ORF">DNTS_010196</name>
</gene>
<dbReference type="EMBL" id="SRMA01026083">
    <property type="protein sequence ID" value="TRY87898.1"/>
    <property type="molecule type" value="Genomic_DNA"/>
</dbReference>
<accession>A0A553QD78</accession>
<dbReference type="OrthoDB" id="360585at2759"/>
<evidence type="ECO:0000313" key="3">
    <source>
        <dbReference type="Proteomes" id="UP000316079"/>
    </source>
</evidence>
<sequence>MCRKPVNSVFSKQSEKRSDEQKHNKLKSAAGSIRGEIVHEKESSVLTLHLDLCKEEEESRDDGFFLLHHFKKIALRDKGLCVSEPGECPSRTPEEETDLANPGKASSVLSPVVCTLVFMCCEVLFKFRRCILSGIGANRLKFCQKGDVLRLGSYSYPSA</sequence>
<reference evidence="2 3" key="1">
    <citation type="journal article" date="2019" name="Sci. Data">
        <title>Hybrid genome assembly and annotation of Danionella translucida.</title>
        <authorList>
            <person name="Kadobianskyi M."/>
            <person name="Schulze L."/>
            <person name="Schuelke M."/>
            <person name="Judkewitz B."/>
        </authorList>
    </citation>
    <scope>NUCLEOTIDE SEQUENCE [LARGE SCALE GENOMIC DNA]</scope>
    <source>
        <strain evidence="2 3">Bolton</strain>
    </source>
</reference>
<feature type="region of interest" description="Disordered" evidence="1">
    <location>
        <begin position="1"/>
        <end position="26"/>
    </location>
</feature>
<evidence type="ECO:0000313" key="2">
    <source>
        <dbReference type="EMBL" id="TRY87898.1"/>
    </source>
</evidence>
<comment type="caution">
    <text evidence="2">The sequence shown here is derived from an EMBL/GenBank/DDBJ whole genome shotgun (WGS) entry which is preliminary data.</text>
</comment>
<proteinExistence type="predicted"/>